<evidence type="ECO:0000256" key="1">
    <source>
        <dbReference type="SAM" id="MobiDB-lite"/>
    </source>
</evidence>
<sequence>MVLNRSPENPQGRGTPNHHREGVPCPRTRNRNGRAHQTTRVNRHAEIMCSTGVTKLEQVPDILRVITMDSSKHKTCSVHLEVCNYIHAQQIIRMSRNVAARLESEYIAHIRIKTDSKKLE</sequence>
<feature type="compositionally biased region" description="Polar residues" evidence="1">
    <location>
        <begin position="1"/>
        <end position="14"/>
    </location>
</feature>
<protein>
    <submittedName>
        <fullName evidence="2">Uncharacterized protein</fullName>
    </submittedName>
</protein>
<dbReference type="AlphaFoldDB" id="A0A146LI52"/>
<gene>
    <name evidence="2" type="ORF">g.55752</name>
</gene>
<reference evidence="2" key="1">
    <citation type="journal article" date="2016" name="Gigascience">
        <title>De novo construction of an expanded transcriptome assembly for the western tarnished plant bug, Lygus hesperus.</title>
        <authorList>
            <person name="Tassone E.E."/>
            <person name="Geib S.M."/>
            <person name="Hall B."/>
            <person name="Fabrick J.A."/>
            <person name="Brent C.S."/>
            <person name="Hull J.J."/>
        </authorList>
    </citation>
    <scope>NUCLEOTIDE SEQUENCE</scope>
</reference>
<evidence type="ECO:0000313" key="2">
    <source>
        <dbReference type="EMBL" id="JAQ06602.1"/>
    </source>
</evidence>
<name>A0A146LI52_LYGHE</name>
<organism evidence="2">
    <name type="scientific">Lygus hesperus</name>
    <name type="common">Western plant bug</name>
    <dbReference type="NCBI Taxonomy" id="30085"/>
    <lineage>
        <taxon>Eukaryota</taxon>
        <taxon>Metazoa</taxon>
        <taxon>Ecdysozoa</taxon>
        <taxon>Arthropoda</taxon>
        <taxon>Hexapoda</taxon>
        <taxon>Insecta</taxon>
        <taxon>Pterygota</taxon>
        <taxon>Neoptera</taxon>
        <taxon>Paraneoptera</taxon>
        <taxon>Hemiptera</taxon>
        <taxon>Heteroptera</taxon>
        <taxon>Panheteroptera</taxon>
        <taxon>Cimicomorpha</taxon>
        <taxon>Miridae</taxon>
        <taxon>Mirini</taxon>
        <taxon>Lygus</taxon>
    </lineage>
</organism>
<feature type="region of interest" description="Disordered" evidence="1">
    <location>
        <begin position="1"/>
        <end position="41"/>
    </location>
</feature>
<accession>A0A146LI52</accession>
<proteinExistence type="predicted"/>
<dbReference type="EMBL" id="GDHC01012027">
    <property type="protein sequence ID" value="JAQ06602.1"/>
    <property type="molecule type" value="Transcribed_RNA"/>
</dbReference>